<dbReference type="RefSeq" id="WP_121197587.1">
    <property type="nucleotide sequence ID" value="NZ_RBKU01000001.1"/>
</dbReference>
<dbReference type="Pfam" id="PF05685">
    <property type="entry name" value="Uma2"/>
    <property type="match status" value="1"/>
</dbReference>
<sequence length="184" mass="21230">MLTTEKKKKYTIEDYLLLEEGAPFQLIENDLIMSPSPNSLHQALVLRIAQLMLNFLDQNDINGYVGGTVDVVFDENNVFQPDVVYVSPERKEEIVKLKIEGVPDLVIEILSPSNAYYDLRQKKDAYQKYGVKEYIIIDPLEMSAELYALENNEYKLHQKAFKTELLHSIIIAGLNFDLTKLFRL</sequence>
<keyword evidence="2" id="KW-0378">Hydrolase</keyword>
<dbReference type="InterPro" id="IPR008538">
    <property type="entry name" value="Uma2"/>
</dbReference>
<evidence type="ECO:0000313" key="3">
    <source>
        <dbReference type="Proteomes" id="UP000268007"/>
    </source>
</evidence>
<accession>A0A495J0U9</accession>
<dbReference type="EMBL" id="RBKU01000001">
    <property type="protein sequence ID" value="RKR81934.1"/>
    <property type="molecule type" value="Genomic_DNA"/>
</dbReference>
<dbReference type="PANTHER" id="PTHR34107">
    <property type="entry name" value="SLL0198 PROTEIN-RELATED"/>
    <property type="match status" value="1"/>
</dbReference>
<keyword evidence="2" id="KW-0255">Endonuclease</keyword>
<dbReference type="AlphaFoldDB" id="A0A495J0U9"/>
<dbReference type="InterPro" id="IPR012296">
    <property type="entry name" value="Nuclease_put_TT1808"/>
</dbReference>
<dbReference type="PANTHER" id="PTHR34107:SF4">
    <property type="entry name" value="SLL1222 PROTEIN"/>
    <property type="match status" value="1"/>
</dbReference>
<evidence type="ECO:0000313" key="2">
    <source>
        <dbReference type="EMBL" id="RKR81934.1"/>
    </source>
</evidence>
<proteinExistence type="predicted"/>
<dbReference type="Gene3D" id="3.90.1570.10">
    <property type="entry name" value="tt1808, chain A"/>
    <property type="match status" value="1"/>
</dbReference>
<organism evidence="2 3">
    <name type="scientific">Mucilaginibacter gracilis</name>
    <dbReference type="NCBI Taxonomy" id="423350"/>
    <lineage>
        <taxon>Bacteria</taxon>
        <taxon>Pseudomonadati</taxon>
        <taxon>Bacteroidota</taxon>
        <taxon>Sphingobacteriia</taxon>
        <taxon>Sphingobacteriales</taxon>
        <taxon>Sphingobacteriaceae</taxon>
        <taxon>Mucilaginibacter</taxon>
    </lineage>
</organism>
<reference evidence="2 3" key="1">
    <citation type="submission" date="2018-10" db="EMBL/GenBank/DDBJ databases">
        <title>Genomic Encyclopedia of Archaeal and Bacterial Type Strains, Phase II (KMG-II): from individual species to whole genera.</title>
        <authorList>
            <person name="Goeker M."/>
        </authorList>
    </citation>
    <scope>NUCLEOTIDE SEQUENCE [LARGE SCALE GENOMIC DNA]</scope>
    <source>
        <strain evidence="2 3">DSM 18602</strain>
    </source>
</reference>
<keyword evidence="2" id="KW-0540">Nuclease</keyword>
<dbReference type="SUPFAM" id="SSF52980">
    <property type="entry name" value="Restriction endonuclease-like"/>
    <property type="match status" value="1"/>
</dbReference>
<protein>
    <submittedName>
        <fullName evidence="2">Uma2 family endonuclease</fullName>
    </submittedName>
</protein>
<dbReference type="GO" id="GO:0004519">
    <property type="term" value="F:endonuclease activity"/>
    <property type="evidence" value="ECO:0007669"/>
    <property type="project" value="UniProtKB-KW"/>
</dbReference>
<dbReference type="OrthoDB" id="9808428at2"/>
<keyword evidence="3" id="KW-1185">Reference proteome</keyword>
<dbReference type="Proteomes" id="UP000268007">
    <property type="component" value="Unassembled WGS sequence"/>
</dbReference>
<comment type="caution">
    <text evidence="2">The sequence shown here is derived from an EMBL/GenBank/DDBJ whole genome shotgun (WGS) entry which is preliminary data.</text>
</comment>
<gene>
    <name evidence="2" type="ORF">BDD43_2096</name>
</gene>
<dbReference type="InterPro" id="IPR011335">
    <property type="entry name" value="Restrct_endonuc-II-like"/>
</dbReference>
<name>A0A495J0U9_9SPHI</name>
<dbReference type="CDD" id="cd06260">
    <property type="entry name" value="DUF820-like"/>
    <property type="match status" value="1"/>
</dbReference>
<evidence type="ECO:0000259" key="1">
    <source>
        <dbReference type="Pfam" id="PF05685"/>
    </source>
</evidence>
<feature type="domain" description="Putative restriction endonuclease" evidence="1">
    <location>
        <begin position="13"/>
        <end position="175"/>
    </location>
</feature>